<evidence type="ECO:0000313" key="2">
    <source>
        <dbReference type="EMBL" id="GAG57028.1"/>
    </source>
</evidence>
<organism evidence="2">
    <name type="scientific">marine sediment metagenome</name>
    <dbReference type="NCBI Taxonomy" id="412755"/>
    <lineage>
        <taxon>unclassified sequences</taxon>
        <taxon>metagenomes</taxon>
        <taxon>ecological metagenomes</taxon>
    </lineage>
</organism>
<feature type="non-terminal residue" evidence="2">
    <location>
        <position position="1"/>
    </location>
</feature>
<keyword evidence="1" id="KW-0812">Transmembrane</keyword>
<proteinExistence type="predicted"/>
<reference evidence="2" key="1">
    <citation type="journal article" date="2014" name="Front. Microbiol.">
        <title>High frequency of phylogenetically diverse reductive dehalogenase-homologous genes in deep subseafloor sedimentary metagenomes.</title>
        <authorList>
            <person name="Kawai M."/>
            <person name="Futagami T."/>
            <person name="Toyoda A."/>
            <person name="Takaki Y."/>
            <person name="Nishi S."/>
            <person name="Hori S."/>
            <person name="Arai W."/>
            <person name="Tsubouchi T."/>
            <person name="Morono Y."/>
            <person name="Uchiyama I."/>
            <person name="Ito T."/>
            <person name="Fujiyama A."/>
            <person name="Inagaki F."/>
            <person name="Takami H."/>
        </authorList>
    </citation>
    <scope>NUCLEOTIDE SEQUENCE</scope>
    <source>
        <strain evidence="2">Expedition CK06-06</strain>
    </source>
</reference>
<feature type="transmembrane region" description="Helical" evidence="1">
    <location>
        <begin position="6"/>
        <end position="24"/>
    </location>
</feature>
<dbReference type="AlphaFoldDB" id="X0Z9G0"/>
<keyword evidence="1" id="KW-0472">Membrane</keyword>
<evidence type="ECO:0000256" key="1">
    <source>
        <dbReference type="SAM" id="Phobius"/>
    </source>
</evidence>
<gene>
    <name evidence="2" type="ORF">S01H4_13759</name>
</gene>
<sequence length="31" mass="3247">NTGFSPVILFTIFIFGIHLGGNMVPQGAAVK</sequence>
<keyword evidence="1" id="KW-1133">Transmembrane helix</keyword>
<name>X0Z9G0_9ZZZZ</name>
<comment type="caution">
    <text evidence="2">The sequence shown here is derived from an EMBL/GenBank/DDBJ whole genome shotgun (WGS) entry which is preliminary data.</text>
</comment>
<protein>
    <submittedName>
        <fullName evidence="2">Uncharacterized protein</fullName>
    </submittedName>
</protein>
<dbReference type="EMBL" id="BART01006052">
    <property type="protein sequence ID" value="GAG57028.1"/>
    <property type="molecule type" value="Genomic_DNA"/>
</dbReference>
<accession>X0Z9G0</accession>